<protein>
    <recommendedName>
        <fullName evidence="4">Transmembrane protein</fullName>
    </recommendedName>
</protein>
<name>A0AAV2WKZ8_MYCNE</name>
<evidence type="ECO:0008006" key="4">
    <source>
        <dbReference type="Google" id="ProtNLM"/>
    </source>
</evidence>
<proteinExistence type="predicted"/>
<accession>A0AAV2WKZ8</accession>
<feature type="transmembrane region" description="Helical" evidence="1">
    <location>
        <begin position="79"/>
        <end position="98"/>
    </location>
</feature>
<gene>
    <name evidence="2" type="ORF">BN1047_02301</name>
</gene>
<reference evidence="2" key="2">
    <citation type="submission" date="2015-09" db="EMBL/GenBank/DDBJ databases">
        <title>Draft genome sequence of Mycobacterium neoaurum DSM 44074.</title>
        <authorList>
            <person name="Croce O."/>
            <person name="Robert C."/>
            <person name="Raoult D."/>
            <person name="Drancourt M."/>
        </authorList>
    </citation>
    <scope>NUCLEOTIDE SEQUENCE</scope>
    <source>
        <strain evidence="2">DSM 44074</strain>
    </source>
</reference>
<dbReference type="RefSeq" id="WP_030135413.1">
    <property type="nucleotide sequence ID" value="NZ_JAKNRE010000004.1"/>
</dbReference>
<keyword evidence="1" id="KW-1133">Transmembrane helix</keyword>
<keyword evidence="1" id="KW-0812">Transmembrane</keyword>
<dbReference type="AlphaFoldDB" id="A0AAV2WKZ8"/>
<dbReference type="Proteomes" id="UP000028864">
    <property type="component" value="Unassembled WGS sequence"/>
</dbReference>
<feature type="transmembrane region" description="Helical" evidence="1">
    <location>
        <begin position="52"/>
        <end position="72"/>
    </location>
</feature>
<keyword evidence="1" id="KW-0472">Membrane</keyword>
<dbReference type="EMBL" id="LK021338">
    <property type="protein sequence ID" value="CDQ44423.1"/>
    <property type="molecule type" value="Genomic_DNA"/>
</dbReference>
<reference evidence="2" key="1">
    <citation type="submission" date="2014-05" db="EMBL/GenBank/DDBJ databases">
        <authorList>
            <person name="Urmite Genomes"/>
        </authorList>
    </citation>
    <scope>NUCLEOTIDE SEQUENCE</scope>
    <source>
        <strain evidence="2">DSM 44074</strain>
    </source>
</reference>
<sequence>MRRRSALHLLWTVPLATVLSAGPLYWGTLAVCGVSGCGGGGFGPSYGPNHQWVIAFVVVGLLYAAAVIAVPWGRFGIRLLTGLAVGTVIAGYLIAHAWTMKYSP</sequence>
<organism evidence="2 3">
    <name type="scientific">Mycolicibacterium neoaurum</name>
    <name type="common">Mycobacterium neoaurum</name>
    <dbReference type="NCBI Taxonomy" id="1795"/>
    <lineage>
        <taxon>Bacteria</taxon>
        <taxon>Bacillati</taxon>
        <taxon>Actinomycetota</taxon>
        <taxon>Actinomycetes</taxon>
        <taxon>Mycobacteriales</taxon>
        <taxon>Mycobacteriaceae</taxon>
        <taxon>Mycolicibacterium</taxon>
    </lineage>
</organism>
<evidence type="ECO:0000313" key="3">
    <source>
        <dbReference type="Proteomes" id="UP000028864"/>
    </source>
</evidence>
<evidence type="ECO:0000313" key="2">
    <source>
        <dbReference type="EMBL" id="CDQ44423.1"/>
    </source>
</evidence>
<evidence type="ECO:0000256" key="1">
    <source>
        <dbReference type="SAM" id="Phobius"/>
    </source>
</evidence>